<evidence type="ECO:0000256" key="6">
    <source>
        <dbReference type="ARBA" id="ARBA00022989"/>
    </source>
</evidence>
<keyword evidence="8 9" id="KW-0472">Membrane</keyword>
<feature type="transmembrane region" description="Helical" evidence="9">
    <location>
        <begin position="31"/>
        <end position="49"/>
    </location>
</feature>
<evidence type="ECO:0000256" key="2">
    <source>
        <dbReference type="ARBA" id="ARBA00008445"/>
    </source>
</evidence>
<evidence type="ECO:0000256" key="8">
    <source>
        <dbReference type="ARBA" id="ARBA00023136"/>
    </source>
</evidence>
<keyword evidence="4 9" id="KW-0812">Transmembrane</keyword>
<dbReference type="GO" id="GO:0015450">
    <property type="term" value="F:protein-transporting ATPase activity"/>
    <property type="evidence" value="ECO:0007669"/>
    <property type="project" value="UniProtKB-UniRule"/>
</dbReference>
<dbReference type="Pfam" id="PF03840">
    <property type="entry name" value="SecG"/>
    <property type="match status" value="1"/>
</dbReference>
<dbReference type="EMBL" id="CP025958">
    <property type="protein sequence ID" value="AWM42128.1"/>
    <property type="molecule type" value="Genomic_DNA"/>
</dbReference>
<keyword evidence="7 9" id="KW-0811">Translocation</keyword>
<comment type="similarity">
    <text evidence="2 9">Belongs to the SecG family.</text>
</comment>
<evidence type="ECO:0000256" key="4">
    <source>
        <dbReference type="ARBA" id="ARBA00022692"/>
    </source>
</evidence>
<keyword evidence="6 9" id="KW-1133">Transmembrane helix</keyword>
<evidence type="ECO:0000256" key="1">
    <source>
        <dbReference type="ARBA" id="ARBA00004141"/>
    </source>
</evidence>
<accession>A0A2Z3H8T5</accession>
<dbReference type="OrthoDB" id="290776at2"/>
<keyword evidence="3 9" id="KW-0813">Transport</keyword>
<dbReference type="Proteomes" id="UP000245802">
    <property type="component" value="Chromosome"/>
</dbReference>
<evidence type="ECO:0000313" key="11">
    <source>
        <dbReference type="Proteomes" id="UP000245802"/>
    </source>
</evidence>
<comment type="function">
    <text evidence="9">Involved in protein export. Participates in an early event of protein translocation.</text>
</comment>
<name>A0A2Z3H8T5_9BACT</name>
<organism evidence="10 11">
    <name type="scientific">Gemmata obscuriglobus</name>
    <dbReference type="NCBI Taxonomy" id="114"/>
    <lineage>
        <taxon>Bacteria</taxon>
        <taxon>Pseudomonadati</taxon>
        <taxon>Planctomycetota</taxon>
        <taxon>Planctomycetia</taxon>
        <taxon>Gemmatales</taxon>
        <taxon>Gemmataceae</taxon>
        <taxon>Gemmata</taxon>
    </lineage>
</organism>
<dbReference type="InterPro" id="IPR004692">
    <property type="entry name" value="SecG"/>
</dbReference>
<evidence type="ECO:0000256" key="5">
    <source>
        <dbReference type="ARBA" id="ARBA00022927"/>
    </source>
</evidence>
<dbReference type="GO" id="GO:0009306">
    <property type="term" value="P:protein secretion"/>
    <property type="evidence" value="ECO:0007669"/>
    <property type="project" value="UniProtKB-UniRule"/>
</dbReference>
<feature type="transmembrane region" description="Helical" evidence="9">
    <location>
        <begin position="81"/>
        <end position="100"/>
    </location>
</feature>
<keyword evidence="11" id="KW-1185">Reference proteome</keyword>
<dbReference type="AlphaFoldDB" id="A0A2Z3H8T5"/>
<gene>
    <name evidence="10" type="primary">secG</name>
    <name evidence="10" type="ORF">C1280_04155</name>
</gene>
<dbReference type="GO" id="GO:0005886">
    <property type="term" value="C:plasma membrane"/>
    <property type="evidence" value="ECO:0007669"/>
    <property type="project" value="UniProtKB-SubCell"/>
</dbReference>
<sequence length="117" mass="12509">MRTVAVQPNLRPAEEWRSAVSLIAAWWPSHVLNAIVLGIGFLLVLLVLIQRGKGGGLAGAFGGAGGSSPFGSRAADQFVKITLWLAGVWVLIIMIHVKVVKYDVEADKNKSQITTTS</sequence>
<protein>
    <recommendedName>
        <fullName evidence="9">Protein-export membrane protein SecG</fullName>
    </recommendedName>
</protein>
<keyword evidence="9" id="KW-1003">Cell membrane</keyword>
<evidence type="ECO:0000256" key="7">
    <source>
        <dbReference type="ARBA" id="ARBA00023010"/>
    </source>
</evidence>
<dbReference type="KEGG" id="gog:C1280_04155"/>
<dbReference type="PRINTS" id="PR01651">
    <property type="entry name" value="SECGEXPORT"/>
</dbReference>
<evidence type="ECO:0000313" key="10">
    <source>
        <dbReference type="EMBL" id="AWM42128.1"/>
    </source>
</evidence>
<evidence type="ECO:0000256" key="3">
    <source>
        <dbReference type="ARBA" id="ARBA00022448"/>
    </source>
</evidence>
<dbReference type="NCBIfam" id="TIGR00810">
    <property type="entry name" value="secG"/>
    <property type="match status" value="1"/>
</dbReference>
<evidence type="ECO:0000256" key="9">
    <source>
        <dbReference type="RuleBase" id="RU365087"/>
    </source>
</evidence>
<keyword evidence="5 9" id="KW-0653">Protein transport</keyword>
<comment type="subcellular location">
    <subcellularLocation>
        <location evidence="9">Cell membrane</location>
        <topology evidence="9">Multi-pass membrane protein</topology>
    </subcellularLocation>
    <subcellularLocation>
        <location evidence="1">Membrane</location>
        <topology evidence="1">Multi-pass membrane protein</topology>
    </subcellularLocation>
</comment>
<proteinExistence type="inferred from homology"/>
<reference evidence="10 11" key="1">
    <citation type="submission" date="2018-01" db="EMBL/GenBank/DDBJ databases">
        <title>G. obscuriglobus.</title>
        <authorList>
            <person name="Franke J."/>
            <person name="Blomberg W."/>
            <person name="Selmecki A."/>
        </authorList>
    </citation>
    <scope>NUCLEOTIDE SEQUENCE [LARGE SCALE GENOMIC DNA]</scope>
    <source>
        <strain evidence="10 11">DSM 5831</strain>
    </source>
</reference>